<evidence type="ECO:0000256" key="11">
    <source>
        <dbReference type="NCBIfam" id="TIGR00560"/>
    </source>
</evidence>
<feature type="transmembrane region" description="Helical" evidence="14">
    <location>
        <begin position="20"/>
        <end position="39"/>
    </location>
</feature>
<gene>
    <name evidence="15" type="primary">pgsA</name>
    <name evidence="15" type="ORF">MCFN_02205</name>
</gene>
<sequence length="296" mass="33067">MHSIKNLNLANKLTLTRMILLIPLLLVTALYVVLSRFSLQVSPTLIAPRILIVFVLLIFGGAMITDFLDGYFARKNKTITPFGKLWDPIADKMITTVTLIFIAVISSGYVSYLLVALLIVRDLIVDGCRVVMKEHKIDVAASIWGKIKTIILSSAIVFILILNIVWPSLDLFVINYVSGISLDAITWGLWWVVNIPLMLALGFSVFSGVLYVVKAWKLVIAETKVQESDVDLSNEDKALKPAPTQFGSKNDPDFKEDINIKSLDMQENNSDMKPKNINIEDTSEYSDNSVGRFNLD</sequence>
<reference evidence="15 16" key="1">
    <citation type="journal article" date="2014" name="Genome Announc.">
        <title>Complete Genome Sequence of the Bovine Mastitis Pathogen Mycoplasma californicum Strain ST-6T (ATCC 33461T).</title>
        <authorList>
            <person name="Calcutt M.J."/>
            <person name="Foecking M.F."/>
            <person name="Fox L.K."/>
        </authorList>
    </citation>
    <scope>NUCLEOTIDE SEQUENCE [LARGE SCALE GENOMIC DNA]</scope>
    <source>
        <strain evidence="15 16">ST-6</strain>
    </source>
</reference>
<dbReference type="EC" id="2.7.8.5" evidence="11"/>
<name>A0A059XRY1_9BACT</name>
<dbReference type="GO" id="GO:0008444">
    <property type="term" value="F:CDP-diacylglycerol-glycerol-3-phosphate 3-phosphatidyltransferase activity"/>
    <property type="evidence" value="ECO:0007669"/>
    <property type="project" value="UniProtKB-UniRule"/>
</dbReference>
<feature type="transmembrane region" description="Helical" evidence="14">
    <location>
        <begin position="189"/>
        <end position="213"/>
    </location>
</feature>
<feature type="compositionally biased region" description="Polar residues" evidence="13">
    <location>
        <begin position="285"/>
        <end position="296"/>
    </location>
</feature>
<feature type="region of interest" description="Disordered" evidence="13">
    <location>
        <begin position="265"/>
        <end position="296"/>
    </location>
</feature>
<evidence type="ECO:0000256" key="4">
    <source>
        <dbReference type="ARBA" id="ARBA00022679"/>
    </source>
</evidence>
<accession>A0A059XRY1</accession>
<evidence type="ECO:0000256" key="3">
    <source>
        <dbReference type="ARBA" id="ARBA00022516"/>
    </source>
</evidence>
<dbReference type="PANTHER" id="PTHR14269">
    <property type="entry name" value="CDP-DIACYLGLYCEROL--GLYCEROL-3-PHOSPHATE 3-PHOSPHATIDYLTRANSFERASE-RELATED"/>
    <property type="match status" value="1"/>
</dbReference>
<comment type="similarity">
    <text evidence="2 12">Belongs to the CDP-alcohol phosphatidyltransferase class-I family.</text>
</comment>
<keyword evidence="16" id="KW-1185">Reference proteome</keyword>
<keyword evidence="5 14" id="KW-0812">Transmembrane</keyword>
<dbReference type="InterPro" id="IPR050324">
    <property type="entry name" value="CDP-alcohol_PTase-I"/>
</dbReference>
<keyword evidence="7" id="KW-0443">Lipid metabolism</keyword>
<dbReference type="OrthoDB" id="9796672at2"/>
<evidence type="ECO:0000256" key="10">
    <source>
        <dbReference type="ARBA" id="ARBA00023264"/>
    </source>
</evidence>
<evidence type="ECO:0000313" key="16">
    <source>
        <dbReference type="Proteomes" id="UP000027088"/>
    </source>
</evidence>
<dbReference type="eggNOG" id="COG0558">
    <property type="taxonomic scope" value="Bacteria"/>
</dbReference>
<comment type="subcellular location">
    <subcellularLocation>
        <location evidence="1">Membrane</location>
        <topology evidence="1">Multi-pass membrane protein</topology>
    </subcellularLocation>
</comment>
<keyword evidence="10" id="KW-1208">Phospholipid metabolism</keyword>
<feature type="transmembrane region" description="Helical" evidence="14">
    <location>
        <begin position="150"/>
        <end position="169"/>
    </location>
</feature>
<evidence type="ECO:0000256" key="2">
    <source>
        <dbReference type="ARBA" id="ARBA00010441"/>
    </source>
</evidence>
<evidence type="ECO:0000256" key="1">
    <source>
        <dbReference type="ARBA" id="ARBA00004141"/>
    </source>
</evidence>
<dbReference type="GO" id="GO:0016020">
    <property type="term" value="C:membrane"/>
    <property type="evidence" value="ECO:0007669"/>
    <property type="project" value="UniProtKB-SubCell"/>
</dbReference>
<organism evidence="15 16">
    <name type="scientific">Mycoplasmopsis californica</name>
    <dbReference type="NCBI Taxonomy" id="2113"/>
    <lineage>
        <taxon>Bacteria</taxon>
        <taxon>Bacillati</taxon>
        <taxon>Mycoplasmatota</taxon>
        <taxon>Mycoplasmoidales</taxon>
        <taxon>Metamycoplasmataceae</taxon>
        <taxon>Mycoplasmopsis</taxon>
    </lineage>
</organism>
<feature type="transmembrane region" description="Helical" evidence="14">
    <location>
        <begin position="93"/>
        <end position="120"/>
    </location>
</feature>
<evidence type="ECO:0000256" key="5">
    <source>
        <dbReference type="ARBA" id="ARBA00022692"/>
    </source>
</evidence>
<feature type="transmembrane region" description="Helical" evidence="14">
    <location>
        <begin position="51"/>
        <end position="73"/>
    </location>
</feature>
<proteinExistence type="inferred from homology"/>
<evidence type="ECO:0000256" key="14">
    <source>
        <dbReference type="SAM" id="Phobius"/>
    </source>
</evidence>
<dbReference type="RefSeq" id="WP_051604572.1">
    <property type="nucleotide sequence ID" value="NZ_AP018940.1"/>
</dbReference>
<dbReference type="GO" id="GO:0046474">
    <property type="term" value="P:glycerophospholipid biosynthetic process"/>
    <property type="evidence" value="ECO:0007669"/>
    <property type="project" value="TreeGrafter"/>
</dbReference>
<evidence type="ECO:0000256" key="9">
    <source>
        <dbReference type="ARBA" id="ARBA00023209"/>
    </source>
</evidence>
<dbReference type="InterPro" id="IPR004570">
    <property type="entry name" value="Phosphatidylglycerol_P_synth"/>
</dbReference>
<dbReference type="Pfam" id="PF01066">
    <property type="entry name" value="CDP-OH_P_transf"/>
    <property type="match status" value="1"/>
</dbReference>
<keyword evidence="9" id="KW-0594">Phospholipid biosynthesis</keyword>
<keyword evidence="6 14" id="KW-1133">Transmembrane helix</keyword>
<protein>
    <recommendedName>
        <fullName evidence="11">CDP-diacylglycerol--glycerol-3-phosphate 3-phosphatidyltransferase</fullName>
        <ecNumber evidence="11">2.7.8.5</ecNumber>
    </recommendedName>
</protein>
<dbReference type="PANTHER" id="PTHR14269:SF62">
    <property type="entry name" value="CDP-DIACYLGLYCEROL--GLYCEROL-3-PHOSPHATE 3-PHOSPHATIDYLTRANSFERASE 1, CHLOROPLASTIC"/>
    <property type="match status" value="1"/>
</dbReference>
<evidence type="ECO:0000256" key="12">
    <source>
        <dbReference type="RuleBase" id="RU003750"/>
    </source>
</evidence>
<dbReference type="EMBL" id="CP007521">
    <property type="protein sequence ID" value="AIA29578.1"/>
    <property type="molecule type" value="Genomic_DNA"/>
</dbReference>
<keyword evidence="8 14" id="KW-0472">Membrane</keyword>
<keyword evidence="3" id="KW-0444">Lipid biosynthesis</keyword>
<evidence type="ECO:0000256" key="6">
    <source>
        <dbReference type="ARBA" id="ARBA00022989"/>
    </source>
</evidence>
<dbReference type="NCBIfam" id="TIGR00560">
    <property type="entry name" value="pgsA"/>
    <property type="match status" value="1"/>
</dbReference>
<evidence type="ECO:0000256" key="13">
    <source>
        <dbReference type="SAM" id="MobiDB-lite"/>
    </source>
</evidence>
<dbReference type="InterPro" id="IPR048254">
    <property type="entry name" value="CDP_ALCOHOL_P_TRANSF_CS"/>
</dbReference>
<dbReference type="KEGG" id="mcr:MCFN_02205"/>
<evidence type="ECO:0000256" key="8">
    <source>
        <dbReference type="ARBA" id="ARBA00023136"/>
    </source>
</evidence>
<evidence type="ECO:0000313" key="15">
    <source>
        <dbReference type="EMBL" id="AIA29578.1"/>
    </source>
</evidence>
<dbReference type="Proteomes" id="UP000027088">
    <property type="component" value="Chromosome"/>
</dbReference>
<dbReference type="Gene3D" id="1.20.120.1760">
    <property type="match status" value="1"/>
</dbReference>
<keyword evidence="4 12" id="KW-0808">Transferase</keyword>
<dbReference type="InterPro" id="IPR043130">
    <property type="entry name" value="CDP-OH_PTrfase_TM_dom"/>
</dbReference>
<dbReference type="InterPro" id="IPR000462">
    <property type="entry name" value="CDP-OH_P_trans"/>
</dbReference>
<dbReference type="AlphaFoldDB" id="A0A059XRY1"/>
<evidence type="ECO:0000256" key="7">
    <source>
        <dbReference type="ARBA" id="ARBA00023098"/>
    </source>
</evidence>
<dbReference type="PROSITE" id="PS00379">
    <property type="entry name" value="CDP_ALCOHOL_P_TRANSF"/>
    <property type="match status" value="1"/>
</dbReference>